<dbReference type="PATRIC" id="fig|13690.10.peg.4907"/>
<gene>
    <name evidence="1" type="ORF">CP98_04760</name>
</gene>
<comment type="caution">
    <text evidence="1">The sequence shown here is derived from an EMBL/GenBank/DDBJ whole genome shotgun (WGS) entry which is preliminary data.</text>
</comment>
<sequence length="101" mass="10958">MKMHPPIQPPLPEIPLVDNMFAPEILAGGLTGLSLLNGIVTVTLENPRADHGRPDPSLERVIVGRIGMPIPTAQALLCGLYQFLSQHQVNPLAAETEMRCQ</sequence>
<reference evidence="1 2" key="1">
    <citation type="submission" date="2014-03" db="EMBL/GenBank/DDBJ databases">
        <title>Genome sequence of Sphingobium yanoikuyae B1.</title>
        <authorList>
            <person name="Gan H.M."/>
            <person name="Gan H.Y."/>
            <person name="Savka M.A."/>
        </authorList>
    </citation>
    <scope>NUCLEOTIDE SEQUENCE [LARGE SCALE GENOMIC DNA]</scope>
    <source>
        <strain evidence="1 2">B1</strain>
    </source>
</reference>
<dbReference type="RefSeq" id="WP_051887045.1">
    <property type="nucleotide sequence ID" value="NZ_JAAALC010000009.1"/>
</dbReference>
<name>A0A084E9M2_SPHYA</name>
<proteinExistence type="predicted"/>
<dbReference type="eggNOG" id="ENOG502ZXSI">
    <property type="taxonomic scope" value="Bacteria"/>
</dbReference>
<evidence type="ECO:0000313" key="2">
    <source>
        <dbReference type="Proteomes" id="UP000028534"/>
    </source>
</evidence>
<organism evidence="1 2">
    <name type="scientific">Sphingobium yanoikuyae</name>
    <name type="common">Sphingomonas yanoikuyae</name>
    <dbReference type="NCBI Taxonomy" id="13690"/>
    <lineage>
        <taxon>Bacteria</taxon>
        <taxon>Pseudomonadati</taxon>
        <taxon>Pseudomonadota</taxon>
        <taxon>Alphaproteobacteria</taxon>
        <taxon>Sphingomonadales</taxon>
        <taxon>Sphingomonadaceae</taxon>
        <taxon>Sphingobium</taxon>
    </lineage>
</organism>
<dbReference type="AlphaFoldDB" id="A0A084E9M2"/>
<dbReference type="EMBL" id="JGVR01000049">
    <property type="protein sequence ID" value="KEZ14664.1"/>
    <property type="molecule type" value="Genomic_DNA"/>
</dbReference>
<evidence type="ECO:0000313" key="1">
    <source>
        <dbReference type="EMBL" id="KEZ14664.1"/>
    </source>
</evidence>
<protein>
    <submittedName>
        <fullName evidence="1">Uncharacterized protein</fullName>
    </submittedName>
</protein>
<accession>A0A084E9M2</accession>
<dbReference type="STRING" id="13690.AX777_22735"/>
<dbReference type="Proteomes" id="UP000028534">
    <property type="component" value="Unassembled WGS sequence"/>
</dbReference>